<evidence type="ECO:0000259" key="2">
    <source>
        <dbReference type="SMART" id="SM00421"/>
    </source>
</evidence>
<protein>
    <submittedName>
        <fullName evidence="3">Transcriptional regulator, LuxR family</fullName>
    </submittedName>
</protein>
<sequence length="540" mass="62160">MTEKEDKNRPETIRQKLSLYEILRGINRQSRSMRSKLMVYLCCLVLSGTGILLMMLVASGVFSESGRQIEQNLQVHLQNQKRDIKERMDLFTINGIDLSKRLTTYIEREVLSYPYDIKELENDEAGLRTMQENMYLLLEGKMHVTRASGVYAVFDTTVNTSAPNAKHSRSGVYLRLANISGNVLEDDVFLFRGNPDVAMQNKIQIHNRWNMEFDTEDMYWFDDQISTNNTKSPTEKYLWINRVHLKDTWENSMFLSVPVIGSEGGRYGICGLEISGLLFRLSYPKFESRYGDMVTIIAPVDQGKLLLSKGLSGSQGNSYINENDDLFIDTGKVYNVYFNSQGKYIGVQQTIDGAYDSEGRQWAVAVLVSYSSFEAKESYEKAMMIVILTVFSLIMFLISFVISRQFVKPIERGIENLKTDDFYKNDSRTGIAEIDILAEFLRNKEEKYKSKGPVPSEIEEMFDRFIENSKSLTTSERNILRYYIEGREIAELPDLLCISLNTVRKHNRNIYTKLGVSSKDELQIYIDLLICCGRIHEILE</sequence>
<keyword evidence="1" id="KW-0472">Membrane</keyword>
<proteinExistence type="predicted"/>
<keyword evidence="1" id="KW-1133">Transmembrane helix</keyword>
<dbReference type="GO" id="GO:0003677">
    <property type="term" value="F:DNA binding"/>
    <property type="evidence" value="ECO:0007669"/>
    <property type="project" value="InterPro"/>
</dbReference>
<comment type="caution">
    <text evidence="3">The sequence shown here is derived from an EMBL/GenBank/DDBJ whole genome shotgun (WGS) entry which is preliminary data.</text>
</comment>
<dbReference type="SMART" id="SM00421">
    <property type="entry name" value="HTH_LUXR"/>
    <property type="match status" value="1"/>
</dbReference>
<reference evidence="3 4" key="1">
    <citation type="submission" date="2010-12" db="EMBL/GenBank/DDBJ databases">
        <authorList>
            <person name="Muzny D."/>
            <person name="Qin X."/>
            <person name="Deng J."/>
            <person name="Jiang H."/>
            <person name="Liu Y."/>
            <person name="Qu J."/>
            <person name="Song X.-Z."/>
            <person name="Zhang L."/>
            <person name="Thornton R."/>
            <person name="Coyle M."/>
            <person name="Francisco L."/>
            <person name="Jackson L."/>
            <person name="Javaid M."/>
            <person name="Korchina V."/>
            <person name="Kovar C."/>
            <person name="Mata R."/>
            <person name="Mathew T."/>
            <person name="Ngo R."/>
            <person name="Nguyen L."/>
            <person name="Nguyen N."/>
            <person name="Okwuonu G."/>
            <person name="Ongeri F."/>
            <person name="Pham C."/>
            <person name="Simmons D."/>
            <person name="Wilczek-Boney K."/>
            <person name="Hale W."/>
            <person name="Jakkamsetti A."/>
            <person name="Pham P."/>
            <person name="Ruth R."/>
            <person name="San Lucas F."/>
            <person name="Warren J."/>
            <person name="Zhang J."/>
            <person name="Zhao Z."/>
            <person name="Zhou C."/>
            <person name="Zhu D."/>
            <person name="Lee S."/>
            <person name="Bess C."/>
            <person name="Blankenburg K."/>
            <person name="Forbes L."/>
            <person name="Fu Q."/>
            <person name="Gubbala S."/>
            <person name="Hirani K."/>
            <person name="Jayaseelan J.C."/>
            <person name="Lara F."/>
            <person name="Munidasa M."/>
            <person name="Palculict T."/>
            <person name="Patil S."/>
            <person name="Pu L.-L."/>
            <person name="Saada N."/>
            <person name="Tang L."/>
            <person name="Weissenberger G."/>
            <person name="Zhu Y."/>
            <person name="Hemphill L."/>
            <person name="Shang Y."/>
            <person name="Youmans B."/>
            <person name="Ayvaz T."/>
            <person name="Ross M."/>
            <person name="Santibanez J."/>
            <person name="Aqrawi P."/>
            <person name="Gross S."/>
            <person name="Joshi V."/>
            <person name="Fowler G."/>
            <person name="Nazareth L."/>
            <person name="Reid J."/>
            <person name="Worley K."/>
            <person name="Petrosino J."/>
            <person name="Highlander S."/>
            <person name="Gibbs R."/>
        </authorList>
    </citation>
    <scope>NUCLEOTIDE SEQUENCE [LARGE SCALE GENOMIC DNA]</scope>
    <source>
        <strain evidence="3 4">DSM 3986</strain>
    </source>
</reference>
<dbReference type="HOGENOM" id="CLU_038040_0_0_9"/>
<dbReference type="Proteomes" id="UP000003434">
    <property type="component" value="Unassembled WGS sequence"/>
</dbReference>
<dbReference type="AlphaFoldDB" id="E6LMB6"/>
<dbReference type="RefSeq" id="WP_008750868.1">
    <property type="nucleotide sequence ID" value="NZ_GL622296.1"/>
</dbReference>
<keyword evidence="1" id="KW-0812">Transmembrane</keyword>
<dbReference type="InterPro" id="IPR000792">
    <property type="entry name" value="Tscrpt_reg_LuxR_C"/>
</dbReference>
<accession>E6LMB6</accession>
<name>E6LMB6_9FIRM</name>
<gene>
    <name evidence="3" type="ORF">HMPREF0381_1101</name>
</gene>
<dbReference type="eggNOG" id="COG2197">
    <property type="taxonomic scope" value="Bacteria"/>
</dbReference>
<dbReference type="PRINTS" id="PR00038">
    <property type="entry name" value="HTHLUXR"/>
</dbReference>
<feature type="transmembrane region" description="Helical" evidence="1">
    <location>
        <begin position="382"/>
        <end position="402"/>
    </location>
</feature>
<dbReference type="Gene3D" id="1.10.10.10">
    <property type="entry name" value="Winged helix-like DNA-binding domain superfamily/Winged helix DNA-binding domain"/>
    <property type="match status" value="1"/>
</dbReference>
<feature type="transmembrane region" description="Helical" evidence="1">
    <location>
        <begin position="37"/>
        <end position="62"/>
    </location>
</feature>
<organism evidence="3 4">
    <name type="scientific">Lachnoanaerobaculum saburreum DSM 3986</name>
    <dbReference type="NCBI Taxonomy" id="887325"/>
    <lineage>
        <taxon>Bacteria</taxon>
        <taxon>Bacillati</taxon>
        <taxon>Bacillota</taxon>
        <taxon>Clostridia</taxon>
        <taxon>Lachnospirales</taxon>
        <taxon>Lachnospiraceae</taxon>
        <taxon>Lachnoanaerobaculum</taxon>
    </lineage>
</organism>
<dbReference type="CDD" id="cd06170">
    <property type="entry name" value="LuxR_C_like"/>
    <property type="match status" value="1"/>
</dbReference>
<dbReference type="InterPro" id="IPR016032">
    <property type="entry name" value="Sig_transdc_resp-reg_C-effctor"/>
</dbReference>
<evidence type="ECO:0000313" key="3">
    <source>
        <dbReference type="EMBL" id="EFU77011.1"/>
    </source>
</evidence>
<dbReference type="Pfam" id="PF00196">
    <property type="entry name" value="GerE"/>
    <property type="match status" value="1"/>
</dbReference>
<dbReference type="EMBL" id="AEPW01000046">
    <property type="protein sequence ID" value="EFU77011.1"/>
    <property type="molecule type" value="Genomic_DNA"/>
</dbReference>
<feature type="domain" description="HTH luxR-type" evidence="2">
    <location>
        <begin position="469"/>
        <end position="526"/>
    </location>
</feature>
<dbReference type="SUPFAM" id="SSF46894">
    <property type="entry name" value="C-terminal effector domain of the bipartite response regulators"/>
    <property type="match status" value="1"/>
</dbReference>
<evidence type="ECO:0000256" key="1">
    <source>
        <dbReference type="SAM" id="Phobius"/>
    </source>
</evidence>
<evidence type="ECO:0000313" key="4">
    <source>
        <dbReference type="Proteomes" id="UP000003434"/>
    </source>
</evidence>
<dbReference type="GO" id="GO:0006355">
    <property type="term" value="P:regulation of DNA-templated transcription"/>
    <property type="evidence" value="ECO:0007669"/>
    <property type="project" value="InterPro"/>
</dbReference>
<dbReference type="InterPro" id="IPR036388">
    <property type="entry name" value="WH-like_DNA-bd_sf"/>
</dbReference>